<dbReference type="AlphaFoldDB" id="A0A914RR57"/>
<dbReference type="InterPro" id="IPR012341">
    <property type="entry name" value="6hp_glycosidase-like_sf"/>
</dbReference>
<dbReference type="InterPro" id="IPR004888">
    <property type="entry name" value="Glycoside_hydrolase_63"/>
</dbReference>
<evidence type="ECO:0000259" key="12">
    <source>
        <dbReference type="Pfam" id="PF03200"/>
    </source>
</evidence>
<dbReference type="PANTHER" id="PTHR10412:SF11">
    <property type="entry name" value="MANNOSYL-OLIGOSACCHARIDE GLUCOSIDASE"/>
    <property type="match status" value="1"/>
</dbReference>
<evidence type="ECO:0000256" key="4">
    <source>
        <dbReference type="ARBA" id="ARBA00022801"/>
    </source>
</evidence>
<evidence type="ECO:0000256" key="8">
    <source>
        <dbReference type="ARBA" id="ARBA00023136"/>
    </source>
</evidence>
<evidence type="ECO:0000313" key="14">
    <source>
        <dbReference type="WBParaSite" id="PEQ_0000879201-mRNA-1"/>
    </source>
</evidence>
<evidence type="ECO:0000256" key="7">
    <source>
        <dbReference type="ARBA" id="ARBA00022989"/>
    </source>
</evidence>
<dbReference type="GO" id="GO:0009311">
    <property type="term" value="P:oligosaccharide metabolic process"/>
    <property type="evidence" value="ECO:0007669"/>
    <property type="project" value="InterPro"/>
</dbReference>
<keyword evidence="10" id="KW-0326">Glycosidase</keyword>
<dbReference type="Gene3D" id="1.50.10.10">
    <property type="match status" value="1"/>
</dbReference>
<keyword evidence="6" id="KW-0735">Signal-anchor</keyword>
<dbReference type="PANTHER" id="PTHR10412">
    <property type="entry name" value="MANNOSYL-OLIGOSACCHARIDE GLUCOSIDASE"/>
    <property type="match status" value="1"/>
</dbReference>
<dbReference type="GO" id="GO:0005789">
    <property type="term" value="C:endoplasmic reticulum membrane"/>
    <property type="evidence" value="ECO:0007669"/>
    <property type="project" value="UniProtKB-SubCell"/>
</dbReference>
<accession>A0A914RR57</accession>
<protein>
    <recommendedName>
        <fullName evidence="11">mannosyl-oligosaccharide glucosidase</fullName>
        <ecNumber evidence="11">3.2.1.106</ecNumber>
    </recommendedName>
</protein>
<keyword evidence="8" id="KW-0472">Membrane</keyword>
<keyword evidence="4" id="KW-0378">Hydrolase</keyword>
<dbReference type="EC" id="3.2.1.106" evidence="11"/>
<dbReference type="GO" id="GO:0006487">
    <property type="term" value="P:protein N-linked glycosylation"/>
    <property type="evidence" value="ECO:0007669"/>
    <property type="project" value="TreeGrafter"/>
</dbReference>
<evidence type="ECO:0000256" key="11">
    <source>
        <dbReference type="ARBA" id="ARBA00038888"/>
    </source>
</evidence>
<dbReference type="InterPro" id="IPR031335">
    <property type="entry name" value="Glyco_hydro_63_C"/>
</dbReference>
<dbReference type="Pfam" id="PF03200">
    <property type="entry name" value="Glyco_hydro_63"/>
    <property type="match status" value="1"/>
</dbReference>
<organism evidence="13 14">
    <name type="scientific">Parascaris equorum</name>
    <name type="common">Equine roundworm</name>
    <dbReference type="NCBI Taxonomy" id="6256"/>
    <lineage>
        <taxon>Eukaryota</taxon>
        <taxon>Metazoa</taxon>
        <taxon>Ecdysozoa</taxon>
        <taxon>Nematoda</taxon>
        <taxon>Chromadorea</taxon>
        <taxon>Rhabditida</taxon>
        <taxon>Spirurina</taxon>
        <taxon>Ascaridomorpha</taxon>
        <taxon>Ascaridoidea</taxon>
        <taxon>Ascarididae</taxon>
        <taxon>Parascaris</taxon>
    </lineage>
</organism>
<evidence type="ECO:0000256" key="10">
    <source>
        <dbReference type="ARBA" id="ARBA00023295"/>
    </source>
</evidence>
<evidence type="ECO:0000313" key="13">
    <source>
        <dbReference type="Proteomes" id="UP000887564"/>
    </source>
</evidence>
<keyword evidence="9" id="KW-0325">Glycoprotein</keyword>
<dbReference type="WBParaSite" id="PEQ_0000879201-mRNA-1">
    <property type="protein sequence ID" value="PEQ_0000879201-mRNA-1"/>
    <property type="gene ID" value="PEQ_0000879201"/>
</dbReference>
<evidence type="ECO:0000256" key="2">
    <source>
        <dbReference type="ARBA" id="ARBA00010833"/>
    </source>
</evidence>
<evidence type="ECO:0000256" key="3">
    <source>
        <dbReference type="ARBA" id="ARBA00022692"/>
    </source>
</evidence>
<keyword evidence="13" id="KW-1185">Reference proteome</keyword>
<evidence type="ECO:0000256" key="6">
    <source>
        <dbReference type="ARBA" id="ARBA00022968"/>
    </source>
</evidence>
<keyword evidence="7" id="KW-1133">Transmembrane helix</keyword>
<sequence>LNGICFQDLWSNYGLRSISTLSPYYKAHNTEHDPPYWRGAIWINVNYLMLSGEPFGDSFLRMCAEMWLVYKALRSTAFQIYSELRNNLVSNVVREFKRTGYLWESYADDSGHGRGAHPFTGWSSLVLSAMAEQYD</sequence>
<proteinExistence type="inferred from homology"/>
<keyword evidence="3" id="KW-0812">Transmembrane</keyword>
<comment type="similarity">
    <text evidence="2">Belongs to the glycosyl hydrolase 63 family.</text>
</comment>
<evidence type="ECO:0000256" key="5">
    <source>
        <dbReference type="ARBA" id="ARBA00022824"/>
    </source>
</evidence>
<dbReference type="SUPFAM" id="SSF48208">
    <property type="entry name" value="Six-hairpin glycosidases"/>
    <property type="match status" value="1"/>
</dbReference>
<dbReference type="Proteomes" id="UP000887564">
    <property type="component" value="Unplaced"/>
</dbReference>
<evidence type="ECO:0000256" key="1">
    <source>
        <dbReference type="ARBA" id="ARBA00004648"/>
    </source>
</evidence>
<feature type="domain" description="Glycosyl hydrolase family 63 C-terminal" evidence="12">
    <location>
        <begin position="7"/>
        <end position="132"/>
    </location>
</feature>
<dbReference type="GO" id="GO:0004573">
    <property type="term" value="F:Glc3Man9GlcNAc2 oligosaccharide glucosidase activity"/>
    <property type="evidence" value="ECO:0007669"/>
    <property type="project" value="UniProtKB-EC"/>
</dbReference>
<dbReference type="InterPro" id="IPR008928">
    <property type="entry name" value="6-hairpin_glycosidase_sf"/>
</dbReference>
<reference evidence="14" key="1">
    <citation type="submission" date="2022-11" db="UniProtKB">
        <authorList>
            <consortium name="WormBaseParasite"/>
        </authorList>
    </citation>
    <scope>IDENTIFICATION</scope>
</reference>
<keyword evidence="5" id="KW-0256">Endoplasmic reticulum</keyword>
<name>A0A914RR57_PAREQ</name>
<evidence type="ECO:0000256" key="9">
    <source>
        <dbReference type="ARBA" id="ARBA00023180"/>
    </source>
</evidence>
<comment type="subcellular location">
    <subcellularLocation>
        <location evidence="1">Endoplasmic reticulum membrane</location>
        <topology evidence="1">Single-pass type II membrane protein</topology>
    </subcellularLocation>
</comment>